<proteinExistence type="predicted"/>
<accession>A0A8J3IE93</accession>
<keyword evidence="3" id="KW-1185">Reference proteome</keyword>
<feature type="region of interest" description="Disordered" evidence="1">
    <location>
        <begin position="11"/>
        <end position="54"/>
    </location>
</feature>
<protein>
    <submittedName>
        <fullName evidence="2">Uncharacterized protein</fullName>
    </submittedName>
</protein>
<dbReference type="Proteomes" id="UP000597444">
    <property type="component" value="Unassembled WGS sequence"/>
</dbReference>
<evidence type="ECO:0000313" key="3">
    <source>
        <dbReference type="Proteomes" id="UP000597444"/>
    </source>
</evidence>
<sequence>MRRHLDVFRVPGGWTGCEEGTRNKGQVPFKKQSSVEEQKKFHEHQLSSDGMEKR</sequence>
<gene>
    <name evidence="2" type="ORF">KSF_000450</name>
</gene>
<dbReference type="EMBL" id="BNJK01000001">
    <property type="protein sequence ID" value="GHO89997.1"/>
    <property type="molecule type" value="Genomic_DNA"/>
</dbReference>
<dbReference type="AlphaFoldDB" id="A0A8J3IE93"/>
<evidence type="ECO:0000313" key="2">
    <source>
        <dbReference type="EMBL" id="GHO89997.1"/>
    </source>
</evidence>
<feature type="compositionally biased region" description="Basic and acidic residues" evidence="1">
    <location>
        <begin position="33"/>
        <end position="54"/>
    </location>
</feature>
<organism evidence="2 3">
    <name type="scientific">Reticulibacter mediterranei</name>
    <dbReference type="NCBI Taxonomy" id="2778369"/>
    <lineage>
        <taxon>Bacteria</taxon>
        <taxon>Bacillati</taxon>
        <taxon>Chloroflexota</taxon>
        <taxon>Ktedonobacteria</taxon>
        <taxon>Ktedonobacterales</taxon>
        <taxon>Reticulibacteraceae</taxon>
        <taxon>Reticulibacter</taxon>
    </lineage>
</organism>
<comment type="caution">
    <text evidence="2">The sequence shown here is derived from an EMBL/GenBank/DDBJ whole genome shotgun (WGS) entry which is preliminary data.</text>
</comment>
<name>A0A8J3IE93_9CHLR</name>
<reference evidence="2" key="1">
    <citation type="submission" date="2020-10" db="EMBL/GenBank/DDBJ databases">
        <title>Taxonomic study of unclassified bacteria belonging to the class Ktedonobacteria.</title>
        <authorList>
            <person name="Yabe S."/>
            <person name="Wang C.M."/>
            <person name="Zheng Y."/>
            <person name="Sakai Y."/>
            <person name="Cavaletti L."/>
            <person name="Monciardini P."/>
            <person name="Donadio S."/>
        </authorList>
    </citation>
    <scope>NUCLEOTIDE SEQUENCE</scope>
    <source>
        <strain evidence="2">ID150040</strain>
    </source>
</reference>
<evidence type="ECO:0000256" key="1">
    <source>
        <dbReference type="SAM" id="MobiDB-lite"/>
    </source>
</evidence>